<dbReference type="RefSeq" id="WP_093269349.1">
    <property type="nucleotide sequence ID" value="NZ_FNOK01000025.1"/>
</dbReference>
<name>A0A1H3J7J6_9PSEU</name>
<evidence type="ECO:0000313" key="2">
    <source>
        <dbReference type="EMBL" id="SDY35941.1"/>
    </source>
</evidence>
<dbReference type="GO" id="GO:0046872">
    <property type="term" value="F:metal ion binding"/>
    <property type="evidence" value="ECO:0007669"/>
    <property type="project" value="InterPro"/>
</dbReference>
<dbReference type="OrthoDB" id="9813965at2"/>
<dbReference type="EMBL" id="FNOK01000025">
    <property type="protein sequence ID" value="SDY35941.1"/>
    <property type="molecule type" value="Genomic_DNA"/>
</dbReference>
<proteinExistence type="predicted"/>
<dbReference type="PROSITE" id="PS50846">
    <property type="entry name" value="HMA_2"/>
    <property type="match status" value="1"/>
</dbReference>
<organism evidence="2 3">
    <name type="scientific">Saccharopolyspora shandongensis</name>
    <dbReference type="NCBI Taxonomy" id="418495"/>
    <lineage>
        <taxon>Bacteria</taxon>
        <taxon>Bacillati</taxon>
        <taxon>Actinomycetota</taxon>
        <taxon>Actinomycetes</taxon>
        <taxon>Pseudonocardiales</taxon>
        <taxon>Pseudonocardiaceae</taxon>
        <taxon>Saccharopolyspora</taxon>
    </lineage>
</organism>
<sequence length="73" mass="7435">MSNQTFTVGGMTCGHCARSVTEELSDLPGVSDVQVSAESGQVSVTSDQPLTLAAATAAITEAGYTITDWPSAN</sequence>
<evidence type="ECO:0000259" key="1">
    <source>
        <dbReference type="PROSITE" id="PS50846"/>
    </source>
</evidence>
<dbReference type="STRING" id="418495.SAMN05216215_102537"/>
<protein>
    <submittedName>
        <fullName evidence="2">Copper chaperone CopZ</fullName>
    </submittedName>
</protein>
<feature type="domain" description="HMA" evidence="1">
    <location>
        <begin position="2"/>
        <end position="67"/>
    </location>
</feature>
<dbReference type="InterPro" id="IPR006121">
    <property type="entry name" value="HMA_dom"/>
</dbReference>
<dbReference type="SUPFAM" id="SSF55008">
    <property type="entry name" value="HMA, heavy metal-associated domain"/>
    <property type="match status" value="1"/>
</dbReference>
<accession>A0A1H3J7J6</accession>
<dbReference type="CDD" id="cd00371">
    <property type="entry name" value="HMA"/>
    <property type="match status" value="1"/>
</dbReference>
<gene>
    <name evidence="2" type="ORF">SAMN05216215_102537</name>
</gene>
<keyword evidence="3" id="KW-1185">Reference proteome</keyword>
<dbReference type="InterPro" id="IPR036163">
    <property type="entry name" value="HMA_dom_sf"/>
</dbReference>
<dbReference type="AlphaFoldDB" id="A0A1H3J7J6"/>
<reference evidence="3" key="1">
    <citation type="submission" date="2016-10" db="EMBL/GenBank/DDBJ databases">
        <authorList>
            <person name="Varghese N."/>
            <person name="Submissions S."/>
        </authorList>
    </citation>
    <scope>NUCLEOTIDE SEQUENCE [LARGE SCALE GENOMIC DNA]</scope>
    <source>
        <strain evidence="3">CGMCC 4.3530</strain>
    </source>
</reference>
<dbReference type="Gene3D" id="3.30.70.100">
    <property type="match status" value="1"/>
</dbReference>
<dbReference type="Proteomes" id="UP000199529">
    <property type="component" value="Unassembled WGS sequence"/>
</dbReference>
<evidence type="ECO:0000313" key="3">
    <source>
        <dbReference type="Proteomes" id="UP000199529"/>
    </source>
</evidence>
<dbReference type="Pfam" id="PF00403">
    <property type="entry name" value="HMA"/>
    <property type="match status" value="1"/>
</dbReference>